<dbReference type="EMBL" id="SUNJ01013248">
    <property type="protein sequence ID" value="TPP57402.1"/>
    <property type="molecule type" value="Genomic_DNA"/>
</dbReference>
<reference evidence="2 3" key="1">
    <citation type="submission" date="2019-04" db="EMBL/GenBank/DDBJ databases">
        <title>Annotation for the trematode Fasciola gigantica.</title>
        <authorList>
            <person name="Choi Y.-J."/>
        </authorList>
    </citation>
    <scope>NUCLEOTIDE SEQUENCE [LARGE SCALE GENOMIC DNA]</scope>
    <source>
        <strain evidence="2">Uganda_cow_1</strain>
    </source>
</reference>
<feature type="region of interest" description="Disordered" evidence="1">
    <location>
        <begin position="120"/>
        <end position="139"/>
    </location>
</feature>
<organism evidence="2 3">
    <name type="scientific">Fasciola gigantica</name>
    <name type="common">Giant liver fluke</name>
    <dbReference type="NCBI Taxonomy" id="46835"/>
    <lineage>
        <taxon>Eukaryota</taxon>
        <taxon>Metazoa</taxon>
        <taxon>Spiralia</taxon>
        <taxon>Lophotrochozoa</taxon>
        <taxon>Platyhelminthes</taxon>
        <taxon>Trematoda</taxon>
        <taxon>Digenea</taxon>
        <taxon>Plagiorchiida</taxon>
        <taxon>Echinostomata</taxon>
        <taxon>Echinostomatoidea</taxon>
        <taxon>Fasciolidae</taxon>
        <taxon>Fasciola</taxon>
    </lineage>
</organism>
<sequence length="205" mass="24114">MKIFGAIDSEVFEIKVARQGFRYSTSQWKEIKSLPEEDRISRKYRKRLELEDCLRRKQHELRNSSRLFTFWHQGFEGISMCGHLWTYGFWHEADKQRLRSLYVSCASSINLIALPNDHEVQGMNGSPKNTDKDSDGTTSGITTTDLVEQLGKEQFYLSRSTHLLFYSFIFSFLSTQSRIHHLPLQLSTYQFYHQYLNPEILNVCL</sequence>
<accession>A0A504Y7D5</accession>
<evidence type="ECO:0000313" key="3">
    <source>
        <dbReference type="Proteomes" id="UP000316759"/>
    </source>
</evidence>
<evidence type="ECO:0000313" key="2">
    <source>
        <dbReference type="EMBL" id="TPP57402.1"/>
    </source>
</evidence>
<name>A0A504Y7D5_FASGI</name>
<comment type="caution">
    <text evidence="2">The sequence shown here is derived from an EMBL/GenBank/DDBJ whole genome shotgun (WGS) entry which is preliminary data.</text>
</comment>
<proteinExistence type="predicted"/>
<dbReference type="AlphaFoldDB" id="A0A504Y7D5"/>
<keyword evidence="3" id="KW-1185">Reference proteome</keyword>
<protein>
    <submittedName>
        <fullName evidence="2">Uncharacterized protein</fullName>
    </submittedName>
</protein>
<evidence type="ECO:0000256" key="1">
    <source>
        <dbReference type="SAM" id="MobiDB-lite"/>
    </source>
</evidence>
<dbReference type="Proteomes" id="UP000316759">
    <property type="component" value="Unassembled WGS sequence"/>
</dbReference>
<gene>
    <name evidence="2" type="ORF">FGIG_12470</name>
</gene>